<evidence type="ECO:0000313" key="2">
    <source>
        <dbReference type="Proteomes" id="UP001186974"/>
    </source>
</evidence>
<organism evidence="1 2">
    <name type="scientific">Coniosporium uncinatum</name>
    <dbReference type="NCBI Taxonomy" id="93489"/>
    <lineage>
        <taxon>Eukaryota</taxon>
        <taxon>Fungi</taxon>
        <taxon>Dikarya</taxon>
        <taxon>Ascomycota</taxon>
        <taxon>Pezizomycotina</taxon>
        <taxon>Dothideomycetes</taxon>
        <taxon>Dothideomycetes incertae sedis</taxon>
        <taxon>Coniosporium</taxon>
    </lineage>
</organism>
<keyword evidence="2" id="KW-1185">Reference proteome</keyword>
<reference evidence="1" key="1">
    <citation type="submission" date="2024-09" db="EMBL/GenBank/DDBJ databases">
        <title>Black Yeasts Isolated from many extreme environments.</title>
        <authorList>
            <person name="Coleine C."/>
            <person name="Stajich J.E."/>
            <person name="Selbmann L."/>
        </authorList>
    </citation>
    <scope>NUCLEOTIDE SEQUENCE</scope>
    <source>
        <strain evidence="1">CCFEE 5737</strain>
    </source>
</reference>
<dbReference type="Proteomes" id="UP001186974">
    <property type="component" value="Unassembled WGS sequence"/>
</dbReference>
<protein>
    <submittedName>
        <fullName evidence="1">Uncharacterized protein</fullName>
    </submittedName>
</protein>
<proteinExistence type="predicted"/>
<name>A0ACC3DA19_9PEZI</name>
<comment type="caution">
    <text evidence="1">The sequence shown here is derived from an EMBL/GenBank/DDBJ whole genome shotgun (WGS) entry which is preliminary data.</text>
</comment>
<accession>A0ACC3DA19</accession>
<dbReference type="EMBL" id="JAWDJW010006571">
    <property type="protein sequence ID" value="KAK3064242.1"/>
    <property type="molecule type" value="Genomic_DNA"/>
</dbReference>
<evidence type="ECO:0000313" key="1">
    <source>
        <dbReference type="EMBL" id="KAK3064242.1"/>
    </source>
</evidence>
<sequence>MVTGSQTDTLCRCATNSCQTNVEGSHLDVSARSFYDITQRFEDPSPPPWFQGFLNQAWVQRATGVPHNYTVGNSSIYAAFRCTSDYTRGGNLEDLPFILNSGVKVALVHGDRELRTYLDRQGSSLSVGRWVSRCVYVH</sequence>
<gene>
    <name evidence="1" type="ORF">LTS18_008916</name>
</gene>